<keyword evidence="1" id="KW-0812">Transmembrane</keyword>
<feature type="transmembrane region" description="Helical" evidence="1">
    <location>
        <begin position="264"/>
        <end position="283"/>
    </location>
</feature>
<evidence type="ECO:0000256" key="1">
    <source>
        <dbReference type="SAM" id="Phobius"/>
    </source>
</evidence>
<feature type="transmembrane region" description="Helical" evidence="1">
    <location>
        <begin position="62"/>
        <end position="81"/>
    </location>
</feature>
<gene>
    <name evidence="2" type="ORF">PCOR1329_LOCUS52971</name>
</gene>
<evidence type="ECO:0000313" key="3">
    <source>
        <dbReference type="Proteomes" id="UP001189429"/>
    </source>
</evidence>
<reference evidence="2" key="1">
    <citation type="submission" date="2023-10" db="EMBL/GenBank/DDBJ databases">
        <authorList>
            <person name="Chen Y."/>
            <person name="Shah S."/>
            <person name="Dougan E. K."/>
            <person name="Thang M."/>
            <person name="Chan C."/>
        </authorList>
    </citation>
    <scope>NUCLEOTIDE SEQUENCE [LARGE SCALE GENOMIC DNA]</scope>
</reference>
<evidence type="ECO:0000313" key="2">
    <source>
        <dbReference type="EMBL" id="CAK0865461.1"/>
    </source>
</evidence>
<keyword evidence="1" id="KW-1133">Transmembrane helix</keyword>
<feature type="transmembrane region" description="Helical" evidence="1">
    <location>
        <begin position="101"/>
        <end position="128"/>
    </location>
</feature>
<name>A0ABN9UYU2_9DINO</name>
<feature type="transmembrane region" description="Helical" evidence="1">
    <location>
        <begin position="233"/>
        <end position="252"/>
    </location>
</feature>
<dbReference type="EMBL" id="CAUYUJ010016453">
    <property type="protein sequence ID" value="CAK0865461.1"/>
    <property type="molecule type" value="Genomic_DNA"/>
</dbReference>
<keyword evidence="1" id="KW-0472">Membrane</keyword>
<organism evidence="2 3">
    <name type="scientific">Prorocentrum cordatum</name>
    <dbReference type="NCBI Taxonomy" id="2364126"/>
    <lineage>
        <taxon>Eukaryota</taxon>
        <taxon>Sar</taxon>
        <taxon>Alveolata</taxon>
        <taxon>Dinophyceae</taxon>
        <taxon>Prorocentrales</taxon>
        <taxon>Prorocentraceae</taxon>
        <taxon>Prorocentrum</taxon>
    </lineage>
</organism>
<proteinExistence type="predicted"/>
<sequence length="294" mass="32553">MAAVEDRAPLIWSGGAENDDFSRLLKESKTNCDWQNNSAENLFEIEDEPTIEYDFEVKAPRMIDSLLTLCSVTTFIAGFVAADFSEFAMDDWEDTHWVCPHVYMCMLAFAEGCCLYLSVCGTIAGATYQRAANQLAKWPDLLGAAFGPITSNLGLLKGRRLEAYKAAAAEVLKTGFHGDWARDLIYSGLAKTADDITAEIWIVRKFEGSENGAKPTSWILHVEDPAFRLGTTLGFKFVTGMVFPVAILAYLLAQTLKALKGGKLSMISVVLPPVLYWMVKMLGDLKNMYAKIRD</sequence>
<accession>A0ABN9UYU2</accession>
<dbReference type="Proteomes" id="UP001189429">
    <property type="component" value="Unassembled WGS sequence"/>
</dbReference>
<comment type="caution">
    <text evidence="2">The sequence shown here is derived from an EMBL/GenBank/DDBJ whole genome shotgun (WGS) entry which is preliminary data.</text>
</comment>
<keyword evidence="3" id="KW-1185">Reference proteome</keyword>
<protein>
    <submittedName>
        <fullName evidence="2">Uncharacterized protein</fullName>
    </submittedName>
</protein>